<feature type="binding site" evidence="22">
    <location>
        <position position="27"/>
    </location>
    <ligand>
        <name>ATP</name>
        <dbReference type="ChEBI" id="CHEBI:30616"/>
    </ligand>
</feature>
<feature type="binding site" evidence="21">
    <location>
        <position position="80"/>
    </location>
    <ligand>
        <name>substrate</name>
    </ligand>
</feature>
<evidence type="ECO:0000256" key="18">
    <source>
        <dbReference type="ARBA" id="ARBA00023209"/>
    </source>
</evidence>
<feature type="binding site" evidence="22">
    <location>
        <position position="87"/>
    </location>
    <ligand>
        <name>ATP</name>
        <dbReference type="ChEBI" id="CHEBI:30616"/>
    </ligand>
</feature>
<dbReference type="GO" id="GO:0004143">
    <property type="term" value="F:ATP-dependent diacylglycerol kinase activity"/>
    <property type="evidence" value="ECO:0007669"/>
    <property type="project" value="UniProtKB-EC"/>
</dbReference>
<keyword evidence="9 24" id="KW-0812">Transmembrane</keyword>
<evidence type="ECO:0000256" key="7">
    <source>
        <dbReference type="ARBA" id="ARBA00022519"/>
    </source>
</evidence>
<feature type="binding site" evidence="21">
    <location>
        <position position="109"/>
    </location>
    <ligand>
        <name>substrate</name>
    </ligand>
</feature>
<keyword evidence="10 23" id="KW-0479">Metal-binding</keyword>
<protein>
    <recommendedName>
        <fullName evidence="4 24">Diacylglycerol kinase</fullName>
        <ecNumber evidence="3 24">2.7.1.107</ecNumber>
    </recommendedName>
</protein>
<evidence type="ECO:0000256" key="22">
    <source>
        <dbReference type="PIRSR" id="PIRSR600829-3"/>
    </source>
</evidence>
<feature type="binding site" evidence="21">
    <location>
        <position position="20"/>
    </location>
    <ligand>
        <name>substrate</name>
    </ligand>
</feature>
<keyword evidence="12 24" id="KW-0418">Kinase</keyword>
<reference evidence="25 26" key="1">
    <citation type="submission" date="2018-01" db="EMBL/GenBank/DDBJ databases">
        <title>Denitrification phenotypes of diverse strains of Pseudomonas stutzeri.</title>
        <authorList>
            <person name="Milligan D.A."/>
            <person name="Bergaust L."/>
            <person name="Bakken L.R."/>
            <person name="Frostegard A."/>
        </authorList>
    </citation>
    <scope>NUCLEOTIDE SEQUENCE [LARGE SCALE GENOMIC DNA]</scope>
    <source>
        <strain evidence="25 26">CCUG 44592</strain>
    </source>
</reference>
<dbReference type="GO" id="GO:0005524">
    <property type="term" value="F:ATP binding"/>
    <property type="evidence" value="ECO:0007669"/>
    <property type="project" value="UniProtKB-KW"/>
</dbReference>
<dbReference type="InterPro" id="IPR000829">
    <property type="entry name" value="DAGK"/>
</dbReference>
<feature type="active site" description="Proton acceptor" evidence="20">
    <location>
        <position position="80"/>
    </location>
</feature>
<dbReference type="EMBL" id="POUM01000012">
    <property type="protein sequence ID" value="PNF58743.1"/>
    <property type="molecule type" value="Genomic_DNA"/>
</dbReference>
<evidence type="ECO:0000256" key="2">
    <source>
        <dbReference type="ARBA" id="ARBA00005967"/>
    </source>
</evidence>
<comment type="function">
    <text evidence="24">Catalyzes the ATP-dependent phosphorylation of sn-l,2-diacylglycerol (DAG) to phosphatidic acid. Involved in the recycling of diacylglycerol produced as a by-product during membrane-derived oligosaccharide (MDO) biosynthesis.</text>
</comment>
<organism evidence="25 26">
    <name type="scientific">Stutzerimonas stutzeri</name>
    <name type="common">Pseudomonas stutzeri</name>
    <dbReference type="NCBI Taxonomy" id="316"/>
    <lineage>
        <taxon>Bacteria</taxon>
        <taxon>Pseudomonadati</taxon>
        <taxon>Pseudomonadota</taxon>
        <taxon>Gammaproteobacteria</taxon>
        <taxon>Pseudomonadales</taxon>
        <taxon>Pseudomonadaceae</taxon>
        <taxon>Stutzerimonas</taxon>
    </lineage>
</organism>
<dbReference type="GO" id="GO:0006654">
    <property type="term" value="P:phosphatidic acid biosynthetic process"/>
    <property type="evidence" value="ECO:0007669"/>
    <property type="project" value="InterPro"/>
</dbReference>
<keyword evidence="16 24" id="KW-0443">Lipid metabolism</keyword>
<keyword evidence="11 22" id="KW-0547">Nucleotide-binding</keyword>
<feature type="transmembrane region" description="Helical" evidence="24">
    <location>
        <begin position="110"/>
        <end position="127"/>
    </location>
</feature>
<evidence type="ECO:0000313" key="25">
    <source>
        <dbReference type="EMBL" id="PNF58743.1"/>
    </source>
</evidence>
<feature type="binding site" evidence="23">
    <location>
        <position position="39"/>
    </location>
    <ligand>
        <name>a divalent metal cation</name>
        <dbReference type="ChEBI" id="CHEBI:60240"/>
    </ligand>
</feature>
<dbReference type="GO" id="GO:0005886">
    <property type="term" value="C:plasma membrane"/>
    <property type="evidence" value="ECO:0007669"/>
    <property type="project" value="UniProtKB-SubCell"/>
</dbReference>
<comment type="caution">
    <text evidence="25">The sequence shown here is derived from an EMBL/GenBank/DDBJ whole genome shotgun (WGS) entry which is preliminary data.</text>
</comment>
<gene>
    <name evidence="25" type="ORF">CXK99_14190</name>
</gene>
<dbReference type="EC" id="2.7.1.107" evidence="3 24"/>
<evidence type="ECO:0000256" key="1">
    <source>
        <dbReference type="ARBA" id="ARBA00004429"/>
    </source>
</evidence>
<feature type="binding site" evidence="22">
    <location>
        <position position="20"/>
    </location>
    <ligand>
        <name>ATP</name>
        <dbReference type="ChEBI" id="CHEBI:30616"/>
    </ligand>
</feature>
<comment type="similarity">
    <text evidence="2 24">Belongs to the bacterial diacylglycerol kinase family.</text>
</comment>
<evidence type="ECO:0000256" key="15">
    <source>
        <dbReference type="ARBA" id="ARBA00022989"/>
    </source>
</evidence>
<keyword evidence="6" id="KW-0444">Lipid biosynthesis</keyword>
<dbReference type="RefSeq" id="WP_102820963.1">
    <property type="nucleotide sequence ID" value="NZ_JAMOHR010000011.1"/>
</dbReference>
<evidence type="ECO:0000256" key="10">
    <source>
        <dbReference type="ARBA" id="ARBA00022723"/>
    </source>
</evidence>
<keyword evidence="8 24" id="KW-0808">Transferase</keyword>
<feature type="transmembrane region" description="Helical" evidence="24">
    <location>
        <begin position="41"/>
        <end position="60"/>
    </location>
</feature>
<evidence type="ECO:0000256" key="4">
    <source>
        <dbReference type="ARBA" id="ARBA00017575"/>
    </source>
</evidence>
<dbReference type="InterPro" id="IPR036945">
    <property type="entry name" value="DAGK_sf"/>
</dbReference>
<evidence type="ECO:0000313" key="26">
    <source>
        <dbReference type="Proteomes" id="UP000236003"/>
    </source>
</evidence>
<keyword evidence="17 24" id="KW-0472">Membrane</keyword>
<evidence type="ECO:0000256" key="11">
    <source>
        <dbReference type="ARBA" id="ARBA00022741"/>
    </source>
</evidence>
<comment type="subcellular location">
    <subcellularLocation>
        <location evidence="1 24">Cell inner membrane</location>
        <topology evidence="1 24">Multi-pass membrane protein</topology>
    </subcellularLocation>
</comment>
<evidence type="ECO:0000256" key="13">
    <source>
        <dbReference type="ARBA" id="ARBA00022840"/>
    </source>
</evidence>
<keyword evidence="13 22" id="KW-0067">ATP-binding</keyword>
<evidence type="ECO:0000256" key="21">
    <source>
        <dbReference type="PIRSR" id="PIRSR600829-2"/>
    </source>
</evidence>
<dbReference type="GO" id="GO:0046872">
    <property type="term" value="F:metal ion binding"/>
    <property type="evidence" value="ECO:0007669"/>
    <property type="project" value="UniProtKB-KW"/>
</dbReference>
<evidence type="ECO:0000256" key="19">
    <source>
        <dbReference type="ARBA" id="ARBA00023264"/>
    </source>
</evidence>
<evidence type="ECO:0000256" key="9">
    <source>
        <dbReference type="ARBA" id="ARBA00022692"/>
    </source>
</evidence>
<comment type="cofactor">
    <cofactor evidence="23">
        <name>Mg(2+)</name>
        <dbReference type="ChEBI" id="CHEBI:18420"/>
    </cofactor>
    <text evidence="23">Mn(2+), Zn(2+), Cd(2+) and Co(2+) support activity to lesser extents.</text>
</comment>
<evidence type="ECO:0000256" key="17">
    <source>
        <dbReference type="ARBA" id="ARBA00023136"/>
    </source>
</evidence>
<dbReference type="PANTHER" id="PTHR34299:SF1">
    <property type="entry name" value="DIACYLGLYCEROL KINASE"/>
    <property type="match status" value="1"/>
</dbReference>
<evidence type="ECO:0000256" key="24">
    <source>
        <dbReference type="RuleBase" id="RU363065"/>
    </source>
</evidence>
<keyword evidence="15 24" id="KW-1133">Transmembrane helix</keyword>
<keyword evidence="5" id="KW-1003">Cell membrane</keyword>
<sequence length="128" mass="13720">MNVETVKDASGLKTKSGVGRVFKAAGYSFAGLAAAWRYEAAFRQLLCMACVLIPVAFFVTDSPVERALLILPVLVSLALELLNSAIEAVVDRISLDIHPLSKRAKDLGSAAQFMGLCSIVIIWLAVLI</sequence>
<evidence type="ECO:0000256" key="12">
    <source>
        <dbReference type="ARBA" id="ARBA00022777"/>
    </source>
</evidence>
<keyword evidence="19 24" id="KW-1208">Phospholipid metabolism</keyword>
<keyword evidence="18" id="KW-0594">Phospholipid biosynthesis</keyword>
<feature type="binding site" evidence="23">
    <location>
        <position position="87"/>
    </location>
    <ligand>
        <name>a divalent metal cation</name>
        <dbReference type="ChEBI" id="CHEBI:60240"/>
    </ligand>
</feature>
<evidence type="ECO:0000256" key="16">
    <source>
        <dbReference type="ARBA" id="ARBA00023098"/>
    </source>
</evidence>
<dbReference type="PANTHER" id="PTHR34299">
    <property type="entry name" value="DIACYLGLYCEROL KINASE"/>
    <property type="match status" value="1"/>
</dbReference>
<name>A0A2N8RCD0_STUST</name>
<evidence type="ECO:0000256" key="14">
    <source>
        <dbReference type="ARBA" id="ARBA00022842"/>
    </source>
</evidence>
<dbReference type="CDD" id="cd14264">
    <property type="entry name" value="DAGK_IM"/>
    <property type="match status" value="1"/>
</dbReference>
<dbReference type="InterPro" id="IPR033718">
    <property type="entry name" value="DAGK_prok"/>
</dbReference>
<evidence type="ECO:0000256" key="20">
    <source>
        <dbReference type="PIRSR" id="PIRSR600829-1"/>
    </source>
</evidence>
<evidence type="ECO:0000256" key="6">
    <source>
        <dbReference type="ARBA" id="ARBA00022516"/>
    </source>
</evidence>
<evidence type="ECO:0000256" key="23">
    <source>
        <dbReference type="PIRSR" id="PIRSR600829-4"/>
    </source>
</evidence>
<feature type="binding site" evidence="22">
    <location>
        <begin position="105"/>
        <end position="106"/>
    </location>
    <ligand>
        <name>ATP</name>
        <dbReference type="ChEBI" id="CHEBI:30616"/>
    </ligand>
</feature>
<accession>A0A2N8RCD0</accession>
<keyword evidence="14 23" id="KW-0460">Magnesium</keyword>
<dbReference type="Gene3D" id="1.10.287.3610">
    <property type="match status" value="1"/>
</dbReference>
<evidence type="ECO:0000256" key="8">
    <source>
        <dbReference type="ARBA" id="ARBA00022679"/>
    </source>
</evidence>
<proteinExistence type="inferred from homology"/>
<comment type="catalytic activity">
    <reaction evidence="24">
        <text>a 1,2-diacyl-sn-glycerol + ATP = a 1,2-diacyl-sn-glycero-3-phosphate + ADP + H(+)</text>
        <dbReference type="Rhea" id="RHEA:10272"/>
        <dbReference type="ChEBI" id="CHEBI:15378"/>
        <dbReference type="ChEBI" id="CHEBI:17815"/>
        <dbReference type="ChEBI" id="CHEBI:30616"/>
        <dbReference type="ChEBI" id="CHEBI:58608"/>
        <dbReference type="ChEBI" id="CHEBI:456216"/>
        <dbReference type="EC" id="2.7.1.107"/>
    </reaction>
</comment>
<dbReference type="AlphaFoldDB" id="A0A2N8RCD0"/>
<feature type="binding site" evidence="22">
    <location>
        <position position="39"/>
    </location>
    <ligand>
        <name>ATP</name>
        <dbReference type="ChEBI" id="CHEBI:30616"/>
    </ligand>
</feature>
<dbReference type="Proteomes" id="UP000236003">
    <property type="component" value="Unassembled WGS sequence"/>
</dbReference>
<evidence type="ECO:0000256" key="5">
    <source>
        <dbReference type="ARBA" id="ARBA00022475"/>
    </source>
</evidence>
<feature type="binding site" evidence="21">
    <location>
        <position position="66"/>
    </location>
    <ligand>
        <name>substrate</name>
    </ligand>
</feature>
<feature type="transmembrane region" description="Helical" evidence="24">
    <location>
        <begin position="67"/>
        <end position="90"/>
    </location>
</feature>
<dbReference type="PROSITE" id="PS01069">
    <property type="entry name" value="DAGK_PROKAR"/>
    <property type="match status" value="1"/>
</dbReference>
<dbReference type="Pfam" id="PF01219">
    <property type="entry name" value="DAGK_prokar"/>
    <property type="match status" value="1"/>
</dbReference>
<evidence type="ECO:0000256" key="3">
    <source>
        <dbReference type="ARBA" id="ARBA00012133"/>
    </source>
</evidence>
<keyword evidence="7 24" id="KW-0997">Cell inner membrane</keyword>